<name>A0ABT7ZX81_9FLAO</name>
<accession>A0ABT7ZX81</accession>
<protein>
    <submittedName>
        <fullName evidence="1">Uncharacterized protein</fullName>
    </submittedName>
</protein>
<evidence type="ECO:0000313" key="1">
    <source>
        <dbReference type="EMBL" id="MDN3493541.1"/>
    </source>
</evidence>
<keyword evidence="2" id="KW-1185">Reference proteome</keyword>
<organism evidence="1 2">
    <name type="scientific">Winogradskyella bathintestinalis</name>
    <dbReference type="NCBI Taxonomy" id="3035208"/>
    <lineage>
        <taxon>Bacteria</taxon>
        <taxon>Pseudomonadati</taxon>
        <taxon>Bacteroidota</taxon>
        <taxon>Flavobacteriia</taxon>
        <taxon>Flavobacteriales</taxon>
        <taxon>Flavobacteriaceae</taxon>
        <taxon>Winogradskyella</taxon>
    </lineage>
</organism>
<comment type="caution">
    <text evidence="1">The sequence shown here is derived from an EMBL/GenBank/DDBJ whole genome shotgun (WGS) entry which is preliminary data.</text>
</comment>
<reference evidence="1 2" key="1">
    <citation type="journal article" date="2023" name="Int. J. Syst. Evol. Microbiol.">
        <title>Winogradskyella bathintestinalis sp. nov., isolated from the intestine of the deep-sea loosejaw dragonfish, Malacosteus niger.</title>
        <authorList>
            <person name="Uniacke-Lowe S."/>
            <person name="Johnson C.N."/>
            <person name="Stanton C."/>
            <person name="Hill C."/>
            <person name="Ross P."/>
        </authorList>
    </citation>
    <scope>NUCLEOTIDE SEQUENCE [LARGE SCALE GENOMIC DNA]</scope>
    <source>
        <strain evidence="1 2">APC 3343</strain>
    </source>
</reference>
<evidence type="ECO:0000313" key="2">
    <source>
        <dbReference type="Proteomes" id="UP001231197"/>
    </source>
</evidence>
<dbReference type="RefSeq" id="WP_290207202.1">
    <property type="nucleotide sequence ID" value="NZ_JASDDK010000004.1"/>
</dbReference>
<gene>
    <name evidence="1" type="ORF">QMA06_12490</name>
</gene>
<dbReference type="Proteomes" id="UP001231197">
    <property type="component" value="Unassembled WGS sequence"/>
</dbReference>
<dbReference type="EMBL" id="JASDDK010000004">
    <property type="protein sequence ID" value="MDN3493541.1"/>
    <property type="molecule type" value="Genomic_DNA"/>
</dbReference>
<sequence length="93" mass="10826">MKSLLQITSKLSIQNTDLHYHYLINDVRLGLDLALKHKRITKNQDAYNLLKMLNEEAKKLPMSIWEEIDLQDQLTAYNIGLDALEIIEEMIGE</sequence>
<proteinExistence type="predicted"/>